<dbReference type="GO" id="GO:0006304">
    <property type="term" value="P:DNA modification"/>
    <property type="evidence" value="ECO:0007669"/>
    <property type="project" value="InterPro"/>
</dbReference>
<accession>X1HED6</accession>
<dbReference type="InterPro" id="IPR002052">
    <property type="entry name" value="DNA_methylase_N6_adenine_CS"/>
</dbReference>
<dbReference type="EC" id="2.1.1.72" evidence="1"/>
<dbReference type="GO" id="GO:0032259">
    <property type="term" value="P:methylation"/>
    <property type="evidence" value="ECO:0007669"/>
    <property type="project" value="UniProtKB-KW"/>
</dbReference>
<sequence length="280" mass="31939">QALEFLIDEHKKVDELQAQLFGGGIVFSDITTEILEKNIYGVDLNEESVEIAKLSLWLRTAQKGRKLNTLSSNIKCGNSLIDDPNVAGEKAFNWQKEFPEISAKGGFDVVIGNPPYVRAELLGEYRDFFKQHFNVFNSASDLFAYFYELGSNLINEKGVMGYISNTFDKTTAGKILREYLTTQVTFEKYIDFTEVQIFEGATTYPVIITLNRNKPGESNQFNYIKIPKASQSSVIDIYFHNSVNVEQDTLESDSWAFLPVEKVKIFQKVRQFPVLREKYG</sequence>
<dbReference type="GO" id="GO:0003676">
    <property type="term" value="F:nucleic acid binding"/>
    <property type="evidence" value="ECO:0007669"/>
    <property type="project" value="InterPro"/>
</dbReference>
<evidence type="ECO:0000256" key="2">
    <source>
        <dbReference type="ARBA" id="ARBA00022603"/>
    </source>
</evidence>
<comment type="catalytic activity">
    <reaction evidence="5">
        <text>a 2'-deoxyadenosine in DNA + S-adenosyl-L-methionine = an N(6)-methyl-2'-deoxyadenosine in DNA + S-adenosyl-L-homocysteine + H(+)</text>
        <dbReference type="Rhea" id="RHEA:15197"/>
        <dbReference type="Rhea" id="RHEA-COMP:12418"/>
        <dbReference type="Rhea" id="RHEA-COMP:12419"/>
        <dbReference type="ChEBI" id="CHEBI:15378"/>
        <dbReference type="ChEBI" id="CHEBI:57856"/>
        <dbReference type="ChEBI" id="CHEBI:59789"/>
        <dbReference type="ChEBI" id="CHEBI:90615"/>
        <dbReference type="ChEBI" id="CHEBI:90616"/>
        <dbReference type="EC" id="2.1.1.72"/>
    </reaction>
</comment>
<dbReference type="GO" id="GO:0009007">
    <property type="term" value="F:site-specific DNA-methyltransferase (adenine-specific) activity"/>
    <property type="evidence" value="ECO:0007669"/>
    <property type="project" value="UniProtKB-EC"/>
</dbReference>
<organism evidence="7">
    <name type="scientific">marine sediment metagenome</name>
    <dbReference type="NCBI Taxonomy" id="412755"/>
    <lineage>
        <taxon>unclassified sequences</taxon>
        <taxon>metagenomes</taxon>
        <taxon>ecological metagenomes</taxon>
    </lineage>
</organism>
<dbReference type="PANTHER" id="PTHR33841:SF1">
    <property type="entry name" value="DNA METHYLTRANSFERASE A"/>
    <property type="match status" value="1"/>
</dbReference>
<reference evidence="7" key="1">
    <citation type="journal article" date="2014" name="Front. Microbiol.">
        <title>High frequency of phylogenetically diverse reductive dehalogenase-homologous genes in deep subseafloor sedimentary metagenomes.</title>
        <authorList>
            <person name="Kawai M."/>
            <person name="Futagami T."/>
            <person name="Toyoda A."/>
            <person name="Takaki Y."/>
            <person name="Nishi S."/>
            <person name="Hori S."/>
            <person name="Arai W."/>
            <person name="Tsubouchi T."/>
            <person name="Morono Y."/>
            <person name="Uchiyama I."/>
            <person name="Ito T."/>
            <person name="Fujiyama A."/>
            <person name="Inagaki F."/>
            <person name="Takami H."/>
        </authorList>
    </citation>
    <scope>NUCLEOTIDE SEQUENCE</scope>
    <source>
        <strain evidence="7">Expedition CK06-06</strain>
    </source>
</reference>
<keyword evidence="3" id="KW-0808">Transferase</keyword>
<dbReference type="Pfam" id="PF07669">
    <property type="entry name" value="Eco57I"/>
    <property type="match status" value="1"/>
</dbReference>
<dbReference type="InterPro" id="IPR050953">
    <property type="entry name" value="N4_N6_ade-DNA_methylase"/>
</dbReference>
<feature type="non-terminal residue" evidence="7">
    <location>
        <position position="1"/>
    </location>
</feature>
<dbReference type="InterPro" id="IPR011639">
    <property type="entry name" value="MethylTrfase_TaqI-like_dom"/>
</dbReference>
<dbReference type="SUPFAM" id="SSF53335">
    <property type="entry name" value="S-adenosyl-L-methionine-dependent methyltransferases"/>
    <property type="match status" value="1"/>
</dbReference>
<evidence type="ECO:0000313" key="7">
    <source>
        <dbReference type="EMBL" id="GAH52199.1"/>
    </source>
</evidence>
<gene>
    <name evidence="7" type="ORF">S03H2_35968</name>
</gene>
<protein>
    <recommendedName>
        <fullName evidence="1">site-specific DNA-methyltransferase (adenine-specific)</fullName>
        <ecNumber evidence="1">2.1.1.72</ecNumber>
    </recommendedName>
</protein>
<dbReference type="AlphaFoldDB" id="X1HED6"/>
<evidence type="ECO:0000256" key="5">
    <source>
        <dbReference type="ARBA" id="ARBA00047942"/>
    </source>
</evidence>
<dbReference type="InterPro" id="IPR029063">
    <property type="entry name" value="SAM-dependent_MTases_sf"/>
</dbReference>
<dbReference type="Gene3D" id="3.40.50.150">
    <property type="entry name" value="Vaccinia Virus protein VP39"/>
    <property type="match status" value="1"/>
</dbReference>
<evidence type="ECO:0000259" key="6">
    <source>
        <dbReference type="Pfam" id="PF07669"/>
    </source>
</evidence>
<proteinExistence type="predicted"/>
<dbReference type="PANTHER" id="PTHR33841">
    <property type="entry name" value="DNA METHYLTRANSFERASE YEEA-RELATED"/>
    <property type="match status" value="1"/>
</dbReference>
<evidence type="ECO:0000256" key="1">
    <source>
        <dbReference type="ARBA" id="ARBA00011900"/>
    </source>
</evidence>
<keyword evidence="2" id="KW-0489">Methyltransferase</keyword>
<evidence type="ECO:0000256" key="4">
    <source>
        <dbReference type="ARBA" id="ARBA00022691"/>
    </source>
</evidence>
<name>X1HED6_9ZZZZ</name>
<dbReference type="EMBL" id="BARU01022039">
    <property type="protein sequence ID" value="GAH52199.1"/>
    <property type="molecule type" value="Genomic_DNA"/>
</dbReference>
<evidence type="ECO:0000256" key="3">
    <source>
        <dbReference type="ARBA" id="ARBA00022679"/>
    </source>
</evidence>
<keyword evidence="4" id="KW-0949">S-adenosyl-L-methionine</keyword>
<comment type="caution">
    <text evidence="7">The sequence shown here is derived from an EMBL/GenBank/DDBJ whole genome shotgun (WGS) entry which is preliminary data.</text>
</comment>
<dbReference type="PROSITE" id="PS00092">
    <property type="entry name" value="N6_MTASE"/>
    <property type="match status" value="1"/>
</dbReference>
<feature type="domain" description="Type II methyltransferase M.TaqI-like" evidence="6">
    <location>
        <begin position="37"/>
        <end position="198"/>
    </location>
</feature>
<feature type="non-terminal residue" evidence="7">
    <location>
        <position position="280"/>
    </location>
</feature>